<reference evidence="1" key="1">
    <citation type="journal article" date="2014" name="Front. Microbiol.">
        <title>High frequency of phylogenetically diverse reductive dehalogenase-homologous genes in deep subseafloor sedimentary metagenomes.</title>
        <authorList>
            <person name="Kawai M."/>
            <person name="Futagami T."/>
            <person name="Toyoda A."/>
            <person name="Takaki Y."/>
            <person name="Nishi S."/>
            <person name="Hori S."/>
            <person name="Arai W."/>
            <person name="Tsubouchi T."/>
            <person name="Morono Y."/>
            <person name="Uchiyama I."/>
            <person name="Ito T."/>
            <person name="Fujiyama A."/>
            <person name="Inagaki F."/>
            <person name="Takami H."/>
        </authorList>
    </citation>
    <scope>NUCLEOTIDE SEQUENCE</scope>
    <source>
        <strain evidence="1">Expedition CK06-06</strain>
    </source>
</reference>
<protein>
    <recommendedName>
        <fullName evidence="2">Glycosyl-hydrolase family 116 catalytic region domain-containing protein</fullName>
    </recommendedName>
</protein>
<accession>X0WER3</accession>
<comment type="caution">
    <text evidence="1">The sequence shown here is derived from an EMBL/GenBank/DDBJ whole genome shotgun (WGS) entry which is preliminary data.</text>
</comment>
<dbReference type="AlphaFoldDB" id="X0WER3"/>
<name>X0WER3_9ZZZZ</name>
<evidence type="ECO:0000313" key="1">
    <source>
        <dbReference type="EMBL" id="GAG22988.1"/>
    </source>
</evidence>
<sequence>MRSFALGDESALLMASYPKDRPKNPFPYFTEVMTGFEYTAAVGMLYEGQVDDGLQCIRNIRDRYDGRKRSPFDEAECGHHYARAMASWAAVLAITGFGYSGVEKSMTFAAQDGSFFWSNGYAWGTCSLKKRKKDVQVELSVLYGQLSLSKFVLRNFGNREFDPDESGLIKAGEKLKFSVSG</sequence>
<dbReference type="EMBL" id="BARS01031868">
    <property type="protein sequence ID" value="GAG22988.1"/>
    <property type="molecule type" value="Genomic_DNA"/>
</dbReference>
<organism evidence="1">
    <name type="scientific">marine sediment metagenome</name>
    <dbReference type="NCBI Taxonomy" id="412755"/>
    <lineage>
        <taxon>unclassified sequences</taxon>
        <taxon>metagenomes</taxon>
        <taxon>ecological metagenomes</taxon>
    </lineage>
</organism>
<gene>
    <name evidence="1" type="ORF">S01H1_49526</name>
</gene>
<evidence type="ECO:0008006" key="2">
    <source>
        <dbReference type="Google" id="ProtNLM"/>
    </source>
</evidence>
<proteinExistence type="predicted"/>